<dbReference type="Proteomes" id="UP000254866">
    <property type="component" value="Unassembled WGS sequence"/>
</dbReference>
<feature type="region of interest" description="Disordered" evidence="2">
    <location>
        <begin position="36"/>
        <end position="78"/>
    </location>
</feature>
<dbReference type="EMBL" id="NPIC01000001">
    <property type="protein sequence ID" value="RDL40137.1"/>
    <property type="molecule type" value="Genomic_DNA"/>
</dbReference>
<keyword evidence="5" id="KW-1185">Reference proteome</keyword>
<evidence type="ECO:0000256" key="1">
    <source>
        <dbReference type="ARBA" id="ARBA00023242"/>
    </source>
</evidence>
<dbReference type="InterPro" id="IPR036864">
    <property type="entry name" value="Zn2-C6_fun-type_DNA-bd_sf"/>
</dbReference>
<feature type="compositionally biased region" description="Polar residues" evidence="2">
    <location>
        <begin position="52"/>
        <end position="70"/>
    </location>
</feature>
<comment type="caution">
    <text evidence="4">The sequence shown here is derived from an EMBL/GenBank/DDBJ whole genome shotgun (WGS) entry which is preliminary data.</text>
</comment>
<dbReference type="GeneID" id="43592965"/>
<dbReference type="CDD" id="cd00067">
    <property type="entry name" value="GAL4"/>
    <property type="match status" value="1"/>
</dbReference>
<accession>A0A370TX86</accession>
<dbReference type="AlphaFoldDB" id="A0A370TX86"/>
<evidence type="ECO:0000313" key="4">
    <source>
        <dbReference type="EMBL" id="RDL40137.1"/>
    </source>
</evidence>
<organism evidence="4 5">
    <name type="scientific">Venustampulla echinocandica</name>
    <dbReference type="NCBI Taxonomy" id="2656787"/>
    <lineage>
        <taxon>Eukaryota</taxon>
        <taxon>Fungi</taxon>
        <taxon>Dikarya</taxon>
        <taxon>Ascomycota</taxon>
        <taxon>Pezizomycotina</taxon>
        <taxon>Leotiomycetes</taxon>
        <taxon>Helotiales</taxon>
        <taxon>Pleuroascaceae</taxon>
        <taxon>Venustampulla</taxon>
    </lineage>
</organism>
<proteinExistence type="predicted"/>
<dbReference type="InterPro" id="IPR001138">
    <property type="entry name" value="Zn2Cys6_DnaBD"/>
</dbReference>
<dbReference type="Pfam" id="PF00172">
    <property type="entry name" value="Zn_clus"/>
    <property type="match status" value="1"/>
</dbReference>
<feature type="compositionally biased region" description="Low complexity" evidence="2">
    <location>
        <begin position="214"/>
        <end position="225"/>
    </location>
</feature>
<dbReference type="RefSeq" id="XP_031872793.1">
    <property type="nucleotide sequence ID" value="XM_032008739.1"/>
</dbReference>
<keyword evidence="1" id="KW-0539">Nucleus</keyword>
<feature type="region of interest" description="Disordered" evidence="2">
    <location>
        <begin position="202"/>
        <end position="225"/>
    </location>
</feature>
<dbReference type="OrthoDB" id="5416495at2759"/>
<gene>
    <name evidence="4" type="ORF">BP5553_00116</name>
</gene>
<evidence type="ECO:0000259" key="3">
    <source>
        <dbReference type="Pfam" id="PF00172"/>
    </source>
</evidence>
<evidence type="ECO:0000313" key="5">
    <source>
        <dbReference type="Proteomes" id="UP000254866"/>
    </source>
</evidence>
<reference evidence="4 5" key="1">
    <citation type="journal article" date="2018" name="IMA Fungus">
        <title>IMA Genome-F 9: Draft genome sequence of Annulohypoxylon stygium, Aspergillus mulundensis, Berkeleyomyces basicola (syn. Thielaviopsis basicola), Ceratocystis smalleyi, two Cercospora beticola strains, Coleophoma cylindrospora, Fusarium fracticaudum, Phialophora cf. hyalina, and Morchella septimelata.</title>
        <authorList>
            <person name="Wingfield B.D."/>
            <person name="Bills G.F."/>
            <person name="Dong Y."/>
            <person name="Huang W."/>
            <person name="Nel W.J."/>
            <person name="Swalarsk-Parry B.S."/>
            <person name="Vaghefi N."/>
            <person name="Wilken P.M."/>
            <person name="An Z."/>
            <person name="de Beer Z.W."/>
            <person name="De Vos L."/>
            <person name="Chen L."/>
            <person name="Duong T.A."/>
            <person name="Gao Y."/>
            <person name="Hammerbacher A."/>
            <person name="Kikkert J.R."/>
            <person name="Li Y."/>
            <person name="Li H."/>
            <person name="Li K."/>
            <person name="Li Q."/>
            <person name="Liu X."/>
            <person name="Ma X."/>
            <person name="Naidoo K."/>
            <person name="Pethybridge S.J."/>
            <person name="Sun J."/>
            <person name="Steenkamp E.T."/>
            <person name="van der Nest M.A."/>
            <person name="van Wyk S."/>
            <person name="Wingfield M.J."/>
            <person name="Xiong C."/>
            <person name="Yue Q."/>
            <person name="Zhang X."/>
        </authorList>
    </citation>
    <scope>NUCLEOTIDE SEQUENCE [LARGE SCALE GENOMIC DNA]</scope>
    <source>
        <strain evidence="4 5">BP 5553</strain>
    </source>
</reference>
<sequence>MDGKQSLTRRKIKCSGDKSGCARCVGLKIKCVYNGVSKSGSRSQSCQSPNSTANIKPSWSIHSPNKTSSSKPRRNEPLQIPQKEKEAIDHAADDELSFTEFSLPSSVSPKSPIDGSSSDRQTTILARTLGPFLYDDSSASINLMTDDPTLGDLDDSLDWALMSDNYAPTPDLISLDSSAFDPSLSPSPILPHTRTTQLQALSTFQPPKSPGPQQPSSTLSSPSAPRPCSCSARLSALLFSLNGHLRRRSSFYSPTSPGGSTISLEQSISRILAAQSSAAPLGDDMAVCASRCLTQASNAVQLVMLIEQLVDLYAGLVEQLSAARYAVDGVQRAPTTNAEMAMAMPVRVGEYMVESAAEREAMITLLVGRRMKALTGFAVTCRERLGSASGAGECRGRLNGAVQRLEMLRDGQNRRC</sequence>
<evidence type="ECO:0000256" key="2">
    <source>
        <dbReference type="SAM" id="MobiDB-lite"/>
    </source>
</evidence>
<dbReference type="SUPFAM" id="SSF57701">
    <property type="entry name" value="Zn2/Cys6 DNA-binding domain"/>
    <property type="match status" value="1"/>
</dbReference>
<feature type="domain" description="Zn(2)-C6 fungal-type" evidence="3">
    <location>
        <begin position="9"/>
        <end position="35"/>
    </location>
</feature>
<dbReference type="GO" id="GO:0008270">
    <property type="term" value="F:zinc ion binding"/>
    <property type="evidence" value="ECO:0007669"/>
    <property type="project" value="InterPro"/>
</dbReference>
<feature type="compositionally biased region" description="Low complexity" evidence="2">
    <location>
        <begin position="37"/>
        <end position="51"/>
    </location>
</feature>
<name>A0A370TX86_9HELO</name>
<protein>
    <recommendedName>
        <fullName evidence="3">Zn(2)-C6 fungal-type domain-containing protein</fullName>
    </recommendedName>
</protein>
<dbReference type="GO" id="GO:0000981">
    <property type="term" value="F:DNA-binding transcription factor activity, RNA polymerase II-specific"/>
    <property type="evidence" value="ECO:0007669"/>
    <property type="project" value="InterPro"/>
</dbReference>
<dbReference type="Gene3D" id="4.10.240.10">
    <property type="entry name" value="Zn(2)-C6 fungal-type DNA-binding domain"/>
    <property type="match status" value="1"/>
</dbReference>